<feature type="region of interest" description="Disordered" evidence="4">
    <location>
        <begin position="94"/>
        <end position="143"/>
    </location>
</feature>
<gene>
    <name evidence="6" type="ORF">GCM10009775_35470</name>
</gene>
<dbReference type="SUPFAM" id="SSF46785">
    <property type="entry name" value="Winged helix' DNA-binding domain"/>
    <property type="match status" value="1"/>
</dbReference>
<dbReference type="Proteomes" id="UP001501343">
    <property type="component" value="Unassembled WGS sequence"/>
</dbReference>
<dbReference type="InterPro" id="IPR011991">
    <property type="entry name" value="ArsR-like_HTH"/>
</dbReference>
<name>A0ABP5BF40_9MICO</name>
<evidence type="ECO:0000256" key="1">
    <source>
        <dbReference type="ARBA" id="ARBA00023015"/>
    </source>
</evidence>
<dbReference type="PANTHER" id="PTHR33154:SF33">
    <property type="entry name" value="TRANSCRIPTIONAL REPRESSOR SDPR"/>
    <property type="match status" value="1"/>
</dbReference>
<keyword evidence="2" id="KW-0238">DNA-binding</keyword>
<feature type="compositionally biased region" description="Basic and acidic residues" evidence="4">
    <location>
        <begin position="133"/>
        <end position="143"/>
    </location>
</feature>
<evidence type="ECO:0000256" key="2">
    <source>
        <dbReference type="ARBA" id="ARBA00023125"/>
    </source>
</evidence>
<evidence type="ECO:0000256" key="4">
    <source>
        <dbReference type="SAM" id="MobiDB-lite"/>
    </source>
</evidence>
<keyword evidence="1" id="KW-0805">Transcription regulation</keyword>
<feature type="compositionally biased region" description="Basic residues" evidence="4">
    <location>
        <begin position="109"/>
        <end position="125"/>
    </location>
</feature>
<keyword evidence="3" id="KW-0804">Transcription</keyword>
<evidence type="ECO:0000256" key="3">
    <source>
        <dbReference type="ARBA" id="ARBA00023163"/>
    </source>
</evidence>
<feature type="domain" description="HTH arsR-type" evidence="5">
    <location>
        <begin position="1"/>
        <end position="90"/>
    </location>
</feature>
<evidence type="ECO:0000313" key="6">
    <source>
        <dbReference type="EMBL" id="GAA1940472.1"/>
    </source>
</evidence>
<dbReference type="EMBL" id="BAAAOF010000009">
    <property type="protein sequence ID" value="GAA1940472.1"/>
    <property type="molecule type" value="Genomic_DNA"/>
</dbReference>
<dbReference type="Pfam" id="PF12840">
    <property type="entry name" value="HTH_20"/>
    <property type="match status" value="1"/>
</dbReference>
<dbReference type="InterPro" id="IPR036388">
    <property type="entry name" value="WH-like_DNA-bd_sf"/>
</dbReference>
<evidence type="ECO:0000259" key="5">
    <source>
        <dbReference type="PROSITE" id="PS50987"/>
    </source>
</evidence>
<dbReference type="SMART" id="SM00418">
    <property type="entry name" value="HTH_ARSR"/>
    <property type="match status" value="1"/>
</dbReference>
<dbReference type="Gene3D" id="1.10.10.10">
    <property type="entry name" value="Winged helix-like DNA-binding domain superfamily/Winged helix DNA-binding domain"/>
    <property type="match status" value="1"/>
</dbReference>
<evidence type="ECO:0000313" key="7">
    <source>
        <dbReference type="Proteomes" id="UP001501343"/>
    </source>
</evidence>
<dbReference type="PANTHER" id="PTHR33154">
    <property type="entry name" value="TRANSCRIPTIONAL REGULATOR, ARSR FAMILY"/>
    <property type="match status" value="1"/>
</dbReference>
<sequence length="143" mass="16154">MHPFQAMADPVRRRLVELLASGEHTAGQLAEVIGHEYRLSRTAVSKHLGLLRSAGFVAVRADLSWRFYRLREDGLLGLECEIALLRDRWNQRTGWDVGLGDGPDPPSQPRRRGPGRLLRSGRRGRQTVIPRANDPEHDMYGPL</sequence>
<dbReference type="PROSITE" id="PS50987">
    <property type="entry name" value="HTH_ARSR_2"/>
    <property type="match status" value="1"/>
</dbReference>
<dbReference type="NCBIfam" id="NF033788">
    <property type="entry name" value="HTH_metalloreg"/>
    <property type="match status" value="1"/>
</dbReference>
<dbReference type="CDD" id="cd00090">
    <property type="entry name" value="HTH_ARSR"/>
    <property type="match status" value="1"/>
</dbReference>
<protein>
    <recommendedName>
        <fullName evidence="5">HTH arsR-type domain-containing protein</fullName>
    </recommendedName>
</protein>
<proteinExistence type="predicted"/>
<dbReference type="InterPro" id="IPR036390">
    <property type="entry name" value="WH_DNA-bd_sf"/>
</dbReference>
<organism evidence="6 7">
    <name type="scientific">Microbacterium aoyamense</name>
    <dbReference type="NCBI Taxonomy" id="344166"/>
    <lineage>
        <taxon>Bacteria</taxon>
        <taxon>Bacillati</taxon>
        <taxon>Actinomycetota</taxon>
        <taxon>Actinomycetes</taxon>
        <taxon>Micrococcales</taxon>
        <taxon>Microbacteriaceae</taxon>
        <taxon>Microbacterium</taxon>
    </lineage>
</organism>
<comment type="caution">
    <text evidence="6">The sequence shown here is derived from an EMBL/GenBank/DDBJ whole genome shotgun (WGS) entry which is preliminary data.</text>
</comment>
<dbReference type="InterPro" id="IPR051081">
    <property type="entry name" value="HTH_MetalResp_TranReg"/>
</dbReference>
<accession>A0ABP5BF40</accession>
<keyword evidence="7" id="KW-1185">Reference proteome</keyword>
<dbReference type="PRINTS" id="PR00778">
    <property type="entry name" value="HTHARSR"/>
</dbReference>
<reference evidence="7" key="1">
    <citation type="journal article" date="2019" name="Int. J. Syst. Evol. Microbiol.">
        <title>The Global Catalogue of Microorganisms (GCM) 10K type strain sequencing project: providing services to taxonomists for standard genome sequencing and annotation.</title>
        <authorList>
            <consortium name="The Broad Institute Genomics Platform"/>
            <consortium name="The Broad Institute Genome Sequencing Center for Infectious Disease"/>
            <person name="Wu L."/>
            <person name="Ma J."/>
        </authorList>
    </citation>
    <scope>NUCLEOTIDE SEQUENCE [LARGE SCALE GENOMIC DNA]</scope>
    <source>
        <strain evidence="7">JCM 14900</strain>
    </source>
</reference>
<dbReference type="InterPro" id="IPR001845">
    <property type="entry name" value="HTH_ArsR_DNA-bd_dom"/>
</dbReference>